<gene>
    <name evidence="1" type="ORF">LARSCL_LOCUS53</name>
</gene>
<sequence length="70" mass="8158">MENSCWKRGTAIAQFGSPEEAFHSTKKELPLKTNFCGKDLRFQDENCHNNKQTHQYSENDRFCCNDRSKG</sequence>
<protein>
    <submittedName>
        <fullName evidence="1">Uncharacterized protein</fullName>
    </submittedName>
</protein>
<dbReference type="EMBL" id="CAXIEN010000001">
    <property type="protein sequence ID" value="CAL1260811.1"/>
    <property type="molecule type" value="Genomic_DNA"/>
</dbReference>
<evidence type="ECO:0000313" key="1">
    <source>
        <dbReference type="EMBL" id="CAL1260811.1"/>
    </source>
</evidence>
<evidence type="ECO:0000313" key="2">
    <source>
        <dbReference type="Proteomes" id="UP001497382"/>
    </source>
</evidence>
<accession>A0AAV1YS61</accession>
<dbReference type="AlphaFoldDB" id="A0AAV1YS61"/>
<reference evidence="1 2" key="1">
    <citation type="submission" date="2024-04" db="EMBL/GenBank/DDBJ databases">
        <authorList>
            <person name="Rising A."/>
            <person name="Reimegard J."/>
            <person name="Sonavane S."/>
            <person name="Akerstrom W."/>
            <person name="Nylinder S."/>
            <person name="Hedman E."/>
            <person name="Kallberg Y."/>
        </authorList>
    </citation>
    <scope>NUCLEOTIDE SEQUENCE [LARGE SCALE GENOMIC DNA]</scope>
</reference>
<comment type="caution">
    <text evidence="1">The sequence shown here is derived from an EMBL/GenBank/DDBJ whole genome shotgun (WGS) entry which is preliminary data.</text>
</comment>
<keyword evidence="2" id="KW-1185">Reference proteome</keyword>
<dbReference type="Proteomes" id="UP001497382">
    <property type="component" value="Unassembled WGS sequence"/>
</dbReference>
<name>A0AAV1YS61_9ARAC</name>
<feature type="non-terminal residue" evidence="1">
    <location>
        <position position="70"/>
    </location>
</feature>
<proteinExistence type="predicted"/>
<organism evidence="1 2">
    <name type="scientific">Larinioides sclopetarius</name>
    <dbReference type="NCBI Taxonomy" id="280406"/>
    <lineage>
        <taxon>Eukaryota</taxon>
        <taxon>Metazoa</taxon>
        <taxon>Ecdysozoa</taxon>
        <taxon>Arthropoda</taxon>
        <taxon>Chelicerata</taxon>
        <taxon>Arachnida</taxon>
        <taxon>Araneae</taxon>
        <taxon>Araneomorphae</taxon>
        <taxon>Entelegynae</taxon>
        <taxon>Araneoidea</taxon>
        <taxon>Araneidae</taxon>
        <taxon>Larinioides</taxon>
    </lineage>
</organism>